<protein>
    <submittedName>
        <fullName evidence="3">Uncharacterized protein</fullName>
    </submittedName>
</protein>
<dbReference type="Proteomes" id="UP000887565">
    <property type="component" value="Unplaced"/>
</dbReference>
<sequence length="100" mass="10606">MRFFVETGGMHLACLLALSTMRRYIIAVFLLTTIAASGGGCVAGAAVLVVVILGFGVEVACEDFWASSPAFCLSRCLRRRVVHSLGAQHAKCWVAADALC</sequence>
<proteinExistence type="predicted"/>
<evidence type="ECO:0000313" key="2">
    <source>
        <dbReference type="Proteomes" id="UP000887565"/>
    </source>
</evidence>
<dbReference type="WBParaSite" id="nRc.2.0.1.t13255-RA">
    <property type="protein sequence ID" value="nRc.2.0.1.t13255-RA"/>
    <property type="gene ID" value="nRc.2.0.1.g13255"/>
</dbReference>
<keyword evidence="1" id="KW-0472">Membrane</keyword>
<keyword evidence="1" id="KW-0812">Transmembrane</keyword>
<name>A0A915IGL7_ROMCU</name>
<feature type="transmembrane region" description="Helical" evidence="1">
    <location>
        <begin position="24"/>
        <end position="57"/>
    </location>
</feature>
<dbReference type="AlphaFoldDB" id="A0A915IGL7"/>
<evidence type="ECO:0000256" key="1">
    <source>
        <dbReference type="SAM" id="Phobius"/>
    </source>
</evidence>
<accession>A0A915IGL7</accession>
<keyword evidence="2" id="KW-1185">Reference proteome</keyword>
<evidence type="ECO:0000313" key="3">
    <source>
        <dbReference type="WBParaSite" id="nRc.2.0.1.t13255-RA"/>
    </source>
</evidence>
<organism evidence="2 3">
    <name type="scientific">Romanomermis culicivorax</name>
    <name type="common">Nematode worm</name>
    <dbReference type="NCBI Taxonomy" id="13658"/>
    <lineage>
        <taxon>Eukaryota</taxon>
        <taxon>Metazoa</taxon>
        <taxon>Ecdysozoa</taxon>
        <taxon>Nematoda</taxon>
        <taxon>Enoplea</taxon>
        <taxon>Dorylaimia</taxon>
        <taxon>Mermithida</taxon>
        <taxon>Mermithoidea</taxon>
        <taxon>Mermithidae</taxon>
        <taxon>Romanomermis</taxon>
    </lineage>
</organism>
<keyword evidence="1" id="KW-1133">Transmembrane helix</keyword>
<reference evidence="3" key="1">
    <citation type="submission" date="2022-11" db="UniProtKB">
        <authorList>
            <consortium name="WormBaseParasite"/>
        </authorList>
    </citation>
    <scope>IDENTIFICATION</scope>
</reference>